<dbReference type="PROSITE" id="PS51722">
    <property type="entry name" value="G_TR_2"/>
    <property type="match status" value="1"/>
</dbReference>
<dbReference type="PANTHER" id="PTHR43721:SF22">
    <property type="entry name" value="ELONGATION FACTOR TU, MITOCHONDRIAL"/>
    <property type="match status" value="1"/>
</dbReference>
<dbReference type="Gene3D" id="1.10.10.10">
    <property type="entry name" value="Winged helix-like DNA-binding domain superfamily/Winged helix DNA-binding domain"/>
    <property type="match status" value="1"/>
</dbReference>
<evidence type="ECO:0000259" key="2">
    <source>
        <dbReference type="PROSITE" id="PS51722"/>
    </source>
</evidence>
<dbReference type="InterPro" id="IPR000795">
    <property type="entry name" value="T_Tr_GTP-bd_dom"/>
</dbReference>
<dbReference type="RefSeq" id="WP_338539210.1">
    <property type="nucleotide sequence ID" value="NZ_CP104874.1"/>
</dbReference>
<evidence type="ECO:0000256" key="1">
    <source>
        <dbReference type="ARBA" id="ARBA00023134"/>
    </source>
</evidence>
<dbReference type="EMBL" id="CP104874">
    <property type="protein sequence ID" value="WWF06781.1"/>
    <property type="molecule type" value="Genomic_DNA"/>
</dbReference>
<evidence type="ECO:0000313" key="3">
    <source>
        <dbReference type="EMBL" id="WWF06781.1"/>
    </source>
</evidence>
<dbReference type="InterPro" id="IPR050055">
    <property type="entry name" value="EF-Tu_GTPase"/>
</dbReference>
<accession>A0ABZ2FKM4</accession>
<dbReference type="InterPro" id="IPR015191">
    <property type="entry name" value="SelB_WHD4"/>
</dbReference>
<evidence type="ECO:0000313" key="4">
    <source>
        <dbReference type="Proteomes" id="UP001381003"/>
    </source>
</evidence>
<dbReference type="SUPFAM" id="SSF52540">
    <property type="entry name" value="P-loop containing nucleoside triphosphate hydrolases"/>
    <property type="match status" value="1"/>
</dbReference>
<dbReference type="InterPro" id="IPR036390">
    <property type="entry name" value="WH_DNA-bd_sf"/>
</dbReference>
<dbReference type="Gene3D" id="2.40.30.10">
    <property type="entry name" value="Translation factors"/>
    <property type="match status" value="1"/>
</dbReference>
<dbReference type="Gene3D" id="3.40.50.300">
    <property type="entry name" value="P-loop containing nucleotide triphosphate hydrolases"/>
    <property type="match status" value="1"/>
</dbReference>
<dbReference type="SUPFAM" id="SSF46785">
    <property type="entry name" value="Winged helix' DNA-binding domain"/>
    <property type="match status" value="1"/>
</dbReference>
<name>A0ABZ2FKM4_9MICO</name>
<gene>
    <name evidence="3" type="ORF">N5P18_07900</name>
</gene>
<feature type="domain" description="Tr-type G" evidence="2">
    <location>
        <begin position="1"/>
        <end position="171"/>
    </location>
</feature>
<keyword evidence="4" id="KW-1185">Reference proteome</keyword>
<dbReference type="Pfam" id="PF09107">
    <property type="entry name" value="WHD_3rd_SelB"/>
    <property type="match status" value="1"/>
</dbReference>
<dbReference type="InterPro" id="IPR009000">
    <property type="entry name" value="Transl_B-barrel_sf"/>
</dbReference>
<proteinExistence type="predicted"/>
<dbReference type="Proteomes" id="UP001381003">
    <property type="component" value="Chromosome"/>
</dbReference>
<dbReference type="InterPro" id="IPR027417">
    <property type="entry name" value="P-loop_NTPase"/>
</dbReference>
<keyword evidence="1" id="KW-0547">Nucleotide-binding</keyword>
<keyword evidence="1" id="KW-0342">GTP-binding</keyword>
<sequence>MRRVLATAGHVDHGKSTLVRALTGRDPDRLREERERGLTIQLGYAWTTLPSGAEVAFVDVPGHQRFLGTMLSGLGPAPAVVFVVAADQGWQAQSSEHLAAVQALAITDGLLVITRCDLADDEQRAGVLTESRRHLAEAGLDLPAVEVSAVRGDGMDSLRAALDELAARLPEPDARAPVRLWSDRSFSVSGAGTVVTGTLGAGTVHVGDRLVLLDRGSAREVTVRGLHSQDEAHEAVGPVSRVAVNLRRVDEVGRSVALLTPDAFALASVVDVSATELHSPRAMQTNGHGSAHSPRAMQMVEQGTLHVGSVDVEVHVRPLGPDHARLSAATVLPWRVGDRAILRDAGSRRLWAVRVVDVDPLPLTRRGAPGRRGQALASAGADPADLATARLRSRAAERADVLDRLGLPAPAGAVRHGDWWVDAGAVSTWRDRLGGAVRRHHAADPLSAGLPVAEAARSLGLPEHLPAVLGQALVPGLATDAGLAVADGRVHDPKAGGLGAAEAGIAALEARLGATPFVAAERGELAELGLGTAELAAAERLGRIMRLPDDVVLLPDAPARAMRVLAGLEQPFTLSLARQALGTTRRVAVPLLEHLDARGWTRRVDGSLRQVVRQAALRQRPRGSSSPARRA</sequence>
<reference evidence="3 4" key="1">
    <citation type="submission" date="2022-09" db="EMBL/GenBank/DDBJ databases">
        <title>Complete genome sequence of Janibacter terrae strain COS04-44, PCL-degrading bacteria isolated from oil spilled coast.</title>
        <authorList>
            <person name="Park H."/>
            <person name="Kim J.Y."/>
            <person name="An S.H."/>
            <person name="Lee C.M."/>
            <person name="Weon H.-Y."/>
        </authorList>
    </citation>
    <scope>NUCLEOTIDE SEQUENCE [LARGE SCALE GENOMIC DNA]</scope>
    <source>
        <strain evidence="3 4">COS04-44</strain>
    </source>
</reference>
<dbReference type="Pfam" id="PF00009">
    <property type="entry name" value="GTP_EFTU"/>
    <property type="match status" value="1"/>
</dbReference>
<organism evidence="3 4">
    <name type="scientific">Janibacter terrae</name>
    <dbReference type="NCBI Taxonomy" id="103817"/>
    <lineage>
        <taxon>Bacteria</taxon>
        <taxon>Bacillati</taxon>
        <taxon>Actinomycetota</taxon>
        <taxon>Actinomycetes</taxon>
        <taxon>Micrococcales</taxon>
        <taxon>Intrasporangiaceae</taxon>
        <taxon>Janibacter</taxon>
    </lineage>
</organism>
<dbReference type="SUPFAM" id="SSF50447">
    <property type="entry name" value="Translation proteins"/>
    <property type="match status" value="1"/>
</dbReference>
<dbReference type="InterPro" id="IPR036388">
    <property type="entry name" value="WH-like_DNA-bd_sf"/>
</dbReference>
<dbReference type="PANTHER" id="PTHR43721">
    <property type="entry name" value="ELONGATION FACTOR TU-RELATED"/>
    <property type="match status" value="1"/>
</dbReference>
<protein>
    <submittedName>
        <fullName evidence="3">SelB C-terminal domain-containing protein</fullName>
    </submittedName>
</protein>